<reference evidence="1 2" key="1">
    <citation type="journal article" date="2022" name="Nat. Genet.">
        <title>Improved pea reference genome and pan-genome highlight genomic features and evolutionary characteristics.</title>
        <authorList>
            <person name="Yang T."/>
            <person name="Liu R."/>
            <person name="Luo Y."/>
            <person name="Hu S."/>
            <person name="Wang D."/>
            <person name="Wang C."/>
            <person name="Pandey M.K."/>
            <person name="Ge S."/>
            <person name="Xu Q."/>
            <person name="Li N."/>
            <person name="Li G."/>
            <person name="Huang Y."/>
            <person name="Saxena R.K."/>
            <person name="Ji Y."/>
            <person name="Li M."/>
            <person name="Yan X."/>
            <person name="He Y."/>
            <person name="Liu Y."/>
            <person name="Wang X."/>
            <person name="Xiang C."/>
            <person name="Varshney R.K."/>
            <person name="Ding H."/>
            <person name="Gao S."/>
            <person name="Zong X."/>
        </authorList>
    </citation>
    <scope>NUCLEOTIDE SEQUENCE [LARGE SCALE GENOMIC DNA]</scope>
    <source>
        <strain evidence="1 2">cv. Zhongwan 6</strain>
    </source>
</reference>
<keyword evidence="2" id="KW-1185">Reference proteome</keyword>
<proteinExistence type="predicted"/>
<evidence type="ECO:0000313" key="1">
    <source>
        <dbReference type="EMBL" id="KAI5441627.1"/>
    </source>
</evidence>
<dbReference type="Gramene" id="Psat01G0091000-T1">
    <property type="protein sequence ID" value="KAI5441627.1"/>
    <property type="gene ID" value="KIW84_010910"/>
</dbReference>
<comment type="caution">
    <text evidence="1">The sequence shown here is derived from an EMBL/GenBank/DDBJ whole genome shotgun (WGS) entry which is preliminary data.</text>
</comment>
<dbReference type="AlphaFoldDB" id="A0A9D4YMG2"/>
<protein>
    <submittedName>
        <fullName evidence="1">Uncharacterized protein</fullName>
    </submittedName>
</protein>
<sequence length="179" mass="20263">MDIDVILKAWAYFIHHTLDTNQSGYDIIAERALELYLFLTYHLVNIGMIIYGDMDEISQSPKKLLGHAIVIPMLCQKAGVANLDDKQMVKPTRPLDPVWLKDNIMAREDHNSTVRATRQPQVLRSLCRRAISPTLWSLSAPLDKDYDPTGRTSSSIAAYTESSRIHVPYLRFCALGTCD</sequence>
<gene>
    <name evidence="1" type="ORF">KIW84_010910</name>
</gene>
<accession>A0A9D4YMG2</accession>
<dbReference type="EMBL" id="JAMSHJ010000001">
    <property type="protein sequence ID" value="KAI5441627.1"/>
    <property type="molecule type" value="Genomic_DNA"/>
</dbReference>
<name>A0A9D4YMG2_PEA</name>
<organism evidence="1 2">
    <name type="scientific">Pisum sativum</name>
    <name type="common">Garden pea</name>
    <name type="synonym">Lathyrus oleraceus</name>
    <dbReference type="NCBI Taxonomy" id="3888"/>
    <lineage>
        <taxon>Eukaryota</taxon>
        <taxon>Viridiplantae</taxon>
        <taxon>Streptophyta</taxon>
        <taxon>Embryophyta</taxon>
        <taxon>Tracheophyta</taxon>
        <taxon>Spermatophyta</taxon>
        <taxon>Magnoliopsida</taxon>
        <taxon>eudicotyledons</taxon>
        <taxon>Gunneridae</taxon>
        <taxon>Pentapetalae</taxon>
        <taxon>rosids</taxon>
        <taxon>fabids</taxon>
        <taxon>Fabales</taxon>
        <taxon>Fabaceae</taxon>
        <taxon>Papilionoideae</taxon>
        <taxon>50 kb inversion clade</taxon>
        <taxon>NPAAA clade</taxon>
        <taxon>Hologalegina</taxon>
        <taxon>IRL clade</taxon>
        <taxon>Fabeae</taxon>
        <taxon>Lathyrus</taxon>
    </lineage>
</organism>
<dbReference type="Proteomes" id="UP001058974">
    <property type="component" value="Chromosome 1"/>
</dbReference>
<evidence type="ECO:0000313" key="2">
    <source>
        <dbReference type="Proteomes" id="UP001058974"/>
    </source>
</evidence>